<comment type="caution">
    <text evidence="1">The sequence shown here is derived from an EMBL/GenBank/DDBJ whole genome shotgun (WGS) entry which is preliminary data.</text>
</comment>
<keyword evidence="2" id="KW-1185">Reference proteome</keyword>
<reference evidence="1 2" key="1">
    <citation type="submission" date="2024-08" db="EMBL/GenBank/DDBJ databases">
        <title>Oceanimonas smirnovii Genome sequencing and assembly.</title>
        <authorList>
            <person name="Tang B."/>
        </authorList>
    </citation>
    <scope>NUCLEOTIDE SEQUENCE [LARGE SCALE GENOMIC DNA]</scope>
    <source>
        <strain evidence="1 2">OS2020-119</strain>
    </source>
</reference>
<evidence type="ECO:0000313" key="1">
    <source>
        <dbReference type="EMBL" id="MFH7566534.1"/>
    </source>
</evidence>
<evidence type="ECO:0000313" key="2">
    <source>
        <dbReference type="Proteomes" id="UP001610706"/>
    </source>
</evidence>
<proteinExistence type="predicted"/>
<dbReference type="Proteomes" id="UP001610706">
    <property type="component" value="Unassembled WGS sequence"/>
</dbReference>
<gene>
    <name evidence="1" type="ORF">AB9R89_14580</name>
</gene>
<name>A0ABW7P4Y1_9GAMM</name>
<accession>A0ABW7P4Y1</accession>
<protein>
    <submittedName>
        <fullName evidence="1">Uncharacterized protein</fullName>
    </submittedName>
</protein>
<dbReference type="RefSeq" id="WP_395545914.1">
    <property type="nucleotide sequence ID" value="NZ_CP166302.1"/>
</dbReference>
<organism evidence="1 2">
    <name type="scientific">Oceanimonas smirnovii</name>
    <dbReference type="NCBI Taxonomy" id="264574"/>
    <lineage>
        <taxon>Bacteria</taxon>
        <taxon>Pseudomonadati</taxon>
        <taxon>Pseudomonadota</taxon>
        <taxon>Gammaproteobacteria</taxon>
        <taxon>Aeromonadales</taxon>
        <taxon>Aeromonadaceae</taxon>
        <taxon>Oceanimonas</taxon>
    </lineage>
</organism>
<sequence length="337" mass="37629">MAKKKELKKRNRTIYYFRCNFMQEDGFVAKHTLENMVAASWDKLNCTSERTFSATNGKSLVGMKLSFDTAKLSKGNKDCTLFSVGLYEEGAAANTIFKPSVSQIELEADTVDAPLHQEYLDGKGFVCLYGNHLVLSPTDTLRAGTINSFIEALIAKGGFHKESQLLDIQQIADIDSYRTIQNDGVKNITINSSAYLSTYSYLERHKPNFSPSSKVQKITKLAKAWMEALSDDDSDEKIAESENLNARIVISHDGRSASDSSDIGSDRLKKTAISLVETDLAGYVIITKTGKKLTHEEIVLKNTVKVTEHGKSVKRDEMWNELVKTLEQYDKDGILEQ</sequence>
<dbReference type="EMBL" id="JBGFTR010000035">
    <property type="protein sequence ID" value="MFH7566534.1"/>
    <property type="molecule type" value="Genomic_DNA"/>
</dbReference>